<gene>
    <name evidence="1" type="ORF">SS50377_12579</name>
</gene>
<dbReference type="EMBL" id="KI546042">
    <property type="protein sequence ID" value="EST47370.1"/>
    <property type="molecule type" value="Genomic_DNA"/>
</dbReference>
<reference evidence="1" key="1">
    <citation type="journal article" date="2014" name="PLoS Genet.">
        <title>The Genome of Spironucleus salmonicida Highlights a Fish Pathogen Adapted to Fluctuating Environments.</title>
        <authorList>
            <person name="Xu F."/>
            <person name="Jerlstrom-Hultqvist J."/>
            <person name="Einarsson E."/>
            <person name="Astvaldsson A."/>
            <person name="Svard S.G."/>
            <person name="Andersson J.O."/>
        </authorList>
    </citation>
    <scope>NUCLEOTIDE SEQUENCE</scope>
</reference>
<accession>V6LS19</accession>
<evidence type="ECO:0000313" key="1">
    <source>
        <dbReference type="EMBL" id="EST47370.1"/>
    </source>
</evidence>
<dbReference type="AlphaFoldDB" id="V6LS19"/>
<name>V6LS19_9EUKA</name>
<dbReference type="VEuPathDB" id="GiardiaDB:SS50377_28329"/>
<organism evidence="1">
    <name type="scientific">Spironucleus salmonicida</name>
    <dbReference type="NCBI Taxonomy" id="348837"/>
    <lineage>
        <taxon>Eukaryota</taxon>
        <taxon>Metamonada</taxon>
        <taxon>Diplomonadida</taxon>
        <taxon>Hexamitidae</taxon>
        <taxon>Hexamitinae</taxon>
        <taxon>Spironucleus</taxon>
    </lineage>
</organism>
<proteinExistence type="predicted"/>
<sequence>MEANAIASDLTAEILDILCSGTSESWDLEYCIAYQTAQLALFSEGARTLLQQVRAAHQLEILDTTAPQIQSPRIVSQSTSLLLSDGYDGIQLVTAEGSVKIPDQTWAGAKRPRSRSRRLCRSFSLKASWWIARCTYALTSLSQSARNSHISG</sequence>
<protein>
    <submittedName>
        <fullName evidence="1">Uncharacterized protein</fullName>
    </submittedName>
</protein>